<evidence type="ECO:0000256" key="1">
    <source>
        <dbReference type="SAM" id="MobiDB-lite"/>
    </source>
</evidence>
<gene>
    <name evidence="2" type="ORF">WA1_18120</name>
</gene>
<name>A0A139XB59_9CYAN</name>
<organism evidence="2 3">
    <name type="scientific">Scytonema hofmannii PCC 7110</name>
    <dbReference type="NCBI Taxonomy" id="128403"/>
    <lineage>
        <taxon>Bacteria</taxon>
        <taxon>Bacillati</taxon>
        <taxon>Cyanobacteriota</taxon>
        <taxon>Cyanophyceae</taxon>
        <taxon>Nostocales</taxon>
        <taxon>Scytonemataceae</taxon>
        <taxon>Scytonema</taxon>
    </lineage>
</organism>
<feature type="region of interest" description="Disordered" evidence="1">
    <location>
        <begin position="1"/>
        <end position="32"/>
    </location>
</feature>
<dbReference type="AlphaFoldDB" id="A0A139XB59"/>
<proteinExistence type="predicted"/>
<comment type="caution">
    <text evidence="2">The sequence shown here is derived from an EMBL/GenBank/DDBJ whole genome shotgun (WGS) entry which is preliminary data.</text>
</comment>
<protein>
    <recommendedName>
        <fullName evidence="4">DUF5678 domain-containing protein</fullName>
    </recommendedName>
</protein>
<evidence type="ECO:0000313" key="3">
    <source>
        <dbReference type="Proteomes" id="UP000076925"/>
    </source>
</evidence>
<reference evidence="2 3" key="1">
    <citation type="journal article" date="2013" name="Genome Biol. Evol.">
        <title>Genomes of Stigonematalean cyanobacteria (subsection V) and the evolution of oxygenic photosynthesis from prokaryotes to plastids.</title>
        <authorList>
            <person name="Dagan T."/>
            <person name="Roettger M."/>
            <person name="Stucken K."/>
            <person name="Landan G."/>
            <person name="Koch R."/>
            <person name="Major P."/>
            <person name="Gould S.B."/>
            <person name="Goremykin V.V."/>
            <person name="Rippka R."/>
            <person name="Tandeau de Marsac N."/>
            <person name="Gugger M."/>
            <person name="Lockhart P.J."/>
            <person name="Allen J.F."/>
            <person name="Brune I."/>
            <person name="Maus I."/>
            <person name="Puhler A."/>
            <person name="Martin W.F."/>
        </authorList>
    </citation>
    <scope>NUCLEOTIDE SEQUENCE [LARGE SCALE GENOMIC DNA]</scope>
    <source>
        <strain evidence="2 3">PCC 7110</strain>
    </source>
</reference>
<feature type="compositionally biased region" description="Basic and acidic residues" evidence="1">
    <location>
        <begin position="15"/>
        <end position="32"/>
    </location>
</feature>
<keyword evidence="3" id="KW-1185">Reference proteome</keyword>
<dbReference type="OrthoDB" id="514289at2"/>
<dbReference type="RefSeq" id="WP_017746348.1">
    <property type="nucleotide sequence ID" value="NZ_KQ976354.1"/>
</dbReference>
<dbReference type="STRING" id="128403.WA1_18120"/>
<dbReference type="EMBL" id="ANNX02000020">
    <property type="protein sequence ID" value="KYC41934.1"/>
    <property type="molecule type" value="Genomic_DNA"/>
</dbReference>
<evidence type="ECO:0000313" key="2">
    <source>
        <dbReference type="EMBL" id="KYC41934.1"/>
    </source>
</evidence>
<sequence length="105" mass="12420">MTQLSSNRIPRRGRVFPERQLSPEEKARHQAEDEVFAQRCRQIYDRVASKVMKEHYDWFVVIEPDSGDYFIDPDETVARKKACEKHPNKLRLIMRLNETGTCGRI</sequence>
<evidence type="ECO:0008006" key="4">
    <source>
        <dbReference type="Google" id="ProtNLM"/>
    </source>
</evidence>
<dbReference type="Proteomes" id="UP000076925">
    <property type="component" value="Unassembled WGS sequence"/>
</dbReference>
<accession>A0A139XB59</accession>